<dbReference type="EMBL" id="BAAADG010000003">
    <property type="protein sequence ID" value="GAA0218027.1"/>
    <property type="molecule type" value="Genomic_DNA"/>
</dbReference>
<dbReference type="Proteomes" id="UP001501476">
    <property type="component" value="Unassembled WGS sequence"/>
</dbReference>
<organism evidence="3 4">
    <name type="scientific">Methylophaga marina</name>
    <dbReference type="NCBI Taxonomy" id="45495"/>
    <lineage>
        <taxon>Bacteria</taxon>
        <taxon>Pseudomonadati</taxon>
        <taxon>Pseudomonadota</taxon>
        <taxon>Gammaproteobacteria</taxon>
        <taxon>Thiotrichales</taxon>
        <taxon>Piscirickettsiaceae</taxon>
        <taxon>Methylophaga</taxon>
    </lineage>
</organism>
<sequence>MAHSKKDALYEATNWFVELTSGEATDTDRKEWQRWLNASPENRQAWEQVETVTNCFMGLDSKTSIAVLNRPIDTRYIQSQERRQVIKTLSLLIAAGTAGWYGYQQKPWQVLLADYSTAVGEIKQLVLDDGTQLVLNTDTKLSVHYDEQVRNVRLLHGEVYVETAEDPNPTYRPFILTTEHGTIKALGTKFSTRLIHERSCVNVYEHAVEVSPINGYGDKVVVNRGEAVKFTADLFQQKMLFDASILGWTKGFLVVDNMPLKTFVEELSRYRTGMMRCDPAIADLEISGAFPVKDIDGALRSITKTLPVRVESYTRYVTMLKPA</sequence>
<dbReference type="PIRSF" id="PIRSF018266">
    <property type="entry name" value="FecR"/>
    <property type="match status" value="1"/>
</dbReference>
<comment type="caution">
    <text evidence="3">The sequence shown here is derived from an EMBL/GenBank/DDBJ whole genome shotgun (WGS) entry which is preliminary data.</text>
</comment>
<dbReference type="Pfam" id="PF16220">
    <property type="entry name" value="DUF4880"/>
    <property type="match status" value="1"/>
</dbReference>
<evidence type="ECO:0000259" key="2">
    <source>
        <dbReference type="Pfam" id="PF16220"/>
    </source>
</evidence>
<dbReference type="PANTHER" id="PTHR30273">
    <property type="entry name" value="PERIPLASMIC SIGNAL SENSOR AND SIGMA FACTOR ACTIVATOR FECR-RELATED"/>
    <property type="match status" value="1"/>
</dbReference>
<gene>
    <name evidence="3" type="primary">fecR_1</name>
    <name evidence="3" type="ORF">GCM10008964_06910</name>
</gene>
<name>A0ABP3CXL7_9GAMM</name>
<keyword evidence="4" id="KW-1185">Reference proteome</keyword>
<accession>A0ABP3CXL7</accession>
<dbReference type="Gene3D" id="3.55.50.30">
    <property type="match status" value="1"/>
</dbReference>
<evidence type="ECO:0000259" key="1">
    <source>
        <dbReference type="Pfam" id="PF04773"/>
    </source>
</evidence>
<dbReference type="Gene3D" id="2.60.120.1440">
    <property type="match status" value="1"/>
</dbReference>
<proteinExistence type="predicted"/>
<dbReference type="InterPro" id="IPR006860">
    <property type="entry name" value="FecR"/>
</dbReference>
<dbReference type="InterPro" id="IPR012373">
    <property type="entry name" value="Ferrdict_sens_TM"/>
</dbReference>
<evidence type="ECO:0000313" key="4">
    <source>
        <dbReference type="Proteomes" id="UP001501476"/>
    </source>
</evidence>
<feature type="domain" description="FecR protein" evidence="1">
    <location>
        <begin position="114"/>
        <end position="209"/>
    </location>
</feature>
<dbReference type="RefSeq" id="WP_286304791.1">
    <property type="nucleotide sequence ID" value="NZ_AP027741.1"/>
</dbReference>
<evidence type="ECO:0000313" key="3">
    <source>
        <dbReference type="EMBL" id="GAA0218027.1"/>
    </source>
</evidence>
<reference evidence="4" key="1">
    <citation type="journal article" date="2019" name="Int. J. Syst. Evol. Microbiol.">
        <title>The Global Catalogue of Microorganisms (GCM) 10K type strain sequencing project: providing services to taxonomists for standard genome sequencing and annotation.</title>
        <authorList>
            <consortium name="The Broad Institute Genomics Platform"/>
            <consortium name="The Broad Institute Genome Sequencing Center for Infectious Disease"/>
            <person name="Wu L."/>
            <person name="Ma J."/>
        </authorList>
    </citation>
    <scope>NUCLEOTIDE SEQUENCE [LARGE SCALE GENOMIC DNA]</scope>
    <source>
        <strain evidence="4">JCM 6886</strain>
    </source>
</reference>
<protein>
    <submittedName>
        <fullName evidence="3">Fec operon regulator FecR</fullName>
    </submittedName>
</protein>
<feature type="domain" description="FecR N-terminal" evidence="2">
    <location>
        <begin position="11"/>
        <end position="51"/>
    </location>
</feature>
<dbReference type="InterPro" id="IPR032623">
    <property type="entry name" value="FecR_N"/>
</dbReference>
<dbReference type="Pfam" id="PF04773">
    <property type="entry name" value="FecR"/>
    <property type="match status" value="1"/>
</dbReference>
<dbReference type="PANTHER" id="PTHR30273:SF2">
    <property type="entry name" value="PROTEIN FECR"/>
    <property type="match status" value="1"/>
</dbReference>